<evidence type="ECO:0000259" key="3">
    <source>
        <dbReference type="Pfam" id="PF13359"/>
    </source>
</evidence>
<protein>
    <submittedName>
        <fullName evidence="4">Transposase family protein</fullName>
    </submittedName>
</protein>
<gene>
    <name evidence="4" type="ORF">AB5J51_00555</name>
</gene>
<comment type="cofactor">
    <cofactor evidence="1">
        <name>a divalent metal cation</name>
        <dbReference type="ChEBI" id="CHEBI:60240"/>
    </cofactor>
</comment>
<dbReference type="InterPro" id="IPR027806">
    <property type="entry name" value="HARBI1_dom"/>
</dbReference>
<sequence length="142" mass="15754">MAGTEVHPPPSQSATAPNSLQVITDPTGKILWVSRALPGRTHDLTAARRHRIIATCVRVGTPVLADLGYVGAGGTFAVPHRRRPRQDLAGQRSINRAHARLRYPVERGIARLKTWKIFRHARRSPTWLTQAAKAVLTLESYR</sequence>
<dbReference type="GO" id="GO:0046872">
    <property type="term" value="F:metal ion binding"/>
    <property type="evidence" value="ECO:0007669"/>
    <property type="project" value="UniProtKB-KW"/>
</dbReference>
<name>A0AB39XXX4_9ACTN</name>
<dbReference type="Pfam" id="PF13359">
    <property type="entry name" value="DDE_Tnp_4"/>
    <property type="match status" value="1"/>
</dbReference>
<proteinExistence type="predicted"/>
<organism evidence="4">
    <name type="scientific">Streptomyces sp. R33</name>
    <dbReference type="NCBI Taxonomy" id="3238629"/>
    <lineage>
        <taxon>Bacteria</taxon>
        <taxon>Bacillati</taxon>
        <taxon>Actinomycetota</taxon>
        <taxon>Actinomycetes</taxon>
        <taxon>Kitasatosporales</taxon>
        <taxon>Streptomycetaceae</taxon>
        <taxon>Streptomyces</taxon>
    </lineage>
</organism>
<accession>A0AB39XXX4</accession>
<evidence type="ECO:0000256" key="1">
    <source>
        <dbReference type="ARBA" id="ARBA00001968"/>
    </source>
</evidence>
<reference evidence="4" key="1">
    <citation type="submission" date="2024-08" db="EMBL/GenBank/DDBJ databases">
        <authorList>
            <person name="Yu S.T."/>
        </authorList>
    </citation>
    <scope>NUCLEOTIDE SEQUENCE</scope>
    <source>
        <strain evidence="4">R33</strain>
    </source>
</reference>
<feature type="domain" description="DDE Tnp4" evidence="3">
    <location>
        <begin position="20"/>
        <end position="135"/>
    </location>
</feature>
<evidence type="ECO:0000313" key="4">
    <source>
        <dbReference type="EMBL" id="XDV61587.1"/>
    </source>
</evidence>
<dbReference type="RefSeq" id="WP_369776356.1">
    <property type="nucleotide sequence ID" value="NZ_CP165727.1"/>
</dbReference>
<dbReference type="AlphaFoldDB" id="A0AB39XXX4"/>
<dbReference type="EMBL" id="CP165727">
    <property type="protein sequence ID" value="XDV61587.1"/>
    <property type="molecule type" value="Genomic_DNA"/>
</dbReference>
<evidence type="ECO:0000256" key="2">
    <source>
        <dbReference type="ARBA" id="ARBA00022723"/>
    </source>
</evidence>
<keyword evidence="2" id="KW-0479">Metal-binding</keyword>